<gene>
    <name evidence="2" type="ORF">Taro_024645</name>
</gene>
<name>A0A843VF45_COLES</name>
<evidence type="ECO:0000256" key="1">
    <source>
        <dbReference type="SAM" id="MobiDB-lite"/>
    </source>
</evidence>
<keyword evidence="3" id="KW-1185">Reference proteome</keyword>
<comment type="caution">
    <text evidence="2">The sequence shown here is derived from an EMBL/GenBank/DDBJ whole genome shotgun (WGS) entry which is preliminary data.</text>
</comment>
<feature type="region of interest" description="Disordered" evidence="1">
    <location>
        <begin position="47"/>
        <end position="66"/>
    </location>
</feature>
<dbReference type="EMBL" id="NMUH01001402">
    <property type="protein sequence ID" value="MQL92024.1"/>
    <property type="molecule type" value="Genomic_DNA"/>
</dbReference>
<dbReference type="AlphaFoldDB" id="A0A843VF45"/>
<accession>A0A843VF45</accession>
<sequence length="66" mass="7367">MLAQWARSGPGRSARKVPVPMGVKMIKDVLRHASSASILSRLIYDNQSEFDDDHTHEDGTEDDAQE</sequence>
<protein>
    <submittedName>
        <fullName evidence="2">Uncharacterized protein</fullName>
    </submittedName>
</protein>
<proteinExistence type="predicted"/>
<evidence type="ECO:0000313" key="2">
    <source>
        <dbReference type="EMBL" id="MQL92024.1"/>
    </source>
</evidence>
<dbReference type="Proteomes" id="UP000652761">
    <property type="component" value="Unassembled WGS sequence"/>
</dbReference>
<reference evidence="2" key="1">
    <citation type="submission" date="2017-07" db="EMBL/GenBank/DDBJ databases">
        <title>Taro Niue Genome Assembly and Annotation.</title>
        <authorList>
            <person name="Atibalentja N."/>
            <person name="Keating K."/>
            <person name="Fields C.J."/>
        </authorList>
    </citation>
    <scope>NUCLEOTIDE SEQUENCE</scope>
    <source>
        <strain evidence="2">Niue_2</strain>
        <tissue evidence="2">Leaf</tissue>
    </source>
</reference>
<organism evidence="2 3">
    <name type="scientific">Colocasia esculenta</name>
    <name type="common">Wild taro</name>
    <name type="synonym">Arum esculentum</name>
    <dbReference type="NCBI Taxonomy" id="4460"/>
    <lineage>
        <taxon>Eukaryota</taxon>
        <taxon>Viridiplantae</taxon>
        <taxon>Streptophyta</taxon>
        <taxon>Embryophyta</taxon>
        <taxon>Tracheophyta</taxon>
        <taxon>Spermatophyta</taxon>
        <taxon>Magnoliopsida</taxon>
        <taxon>Liliopsida</taxon>
        <taxon>Araceae</taxon>
        <taxon>Aroideae</taxon>
        <taxon>Colocasieae</taxon>
        <taxon>Colocasia</taxon>
    </lineage>
</organism>
<evidence type="ECO:0000313" key="3">
    <source>
        <dbReference type="Proteomes" id="UP000652761"/>
    </source>
</evidence>